<gene>
    <name evidence="1" type="ORF">EDD79_102622</name>
</gene>
<sequence>MKEIDILGQLSDLKNIDYRNTLAIATLIELLVEKGIITRQEFAKKAQHLDHMSLEELKNVKTSNKVMNI</sequence>
<protein>
    <submittedName>
        <fullName evidence="1">Uncharacterized protein</fullName>
    </submittedName>
</protein>
<dbReference type="Proteomes" id="UP000295504">
    <property type="component" value="Unassembled WGS sequence"/>
</dbReference>
<dbReference type="OrthoDB" id="2991654at2"/>
<evidence type="ECO:0000313" key="1">
    <source>
        <dbReference type="EMBL" id="TCQ01559.1"/>
    </source>
</evidence>
<organism evidence="1 2">
    <name type="scientific">Serpentinicella alkaliphila</name>
    <dbReference type="NCBI Taxonomy" id="1734049"/>
    <lineage>
        <taxon>Bacteria</taxon>
        <taxon>Bacillati</taxon>
        <taxon>Bacillota</taxon>
        <taxon>Clostridia</taxon>
        <taxon>Peptostreptococcales</taxon>
        <taxon>Natronincolaceae</taxon>
        <taxon>Serpentinicella</taxon>
    </lineage>
</organism>
<dbReference type="EMBL" id="SLYC01000026">
    <property type="protein sequence ID" value="TCQ01559.1"/>
    <property type="molecule type" value="Genomic_DNA"/>
</dbReference>
<name>A0A4R2TV99_9FIRM</name>
<evidence type="ECO:0000313" key="2">
    <source>
        <dbReference type="Proteomes" id="UP000295504"/>
    </source>
</evidence>
<comment type="caution">
    <text evidence="1">The sequence shown here is derived from an EMBL/GenBank/DDBJ whole genome shotgun (WGS) entry which is preliminary data.</text>
</comment>
<reference evidence="1 2" key="1">
    <citation type="submission" date="2019-03" db="EMBL/GenBank/DDBJ databases">
        <title>Genomic Encyclopedia of Type Strains, Phase IV (KMG-IV): sequencing the most valuable type-strain genomes for metagenomic binning, comparative biology and taxonomic classification.</title>
        <authorList>
            <person name="Goeker M."/>
        </authorList>
    </citation>
    <scope>NUCLEOTIDE SEQUENCE [LARGE SCALE GENOMIC DNA]</scope>
    <source>
        <strain evidence="1 2">DSM 100013</strain>
    </source>
</reference>
<dbReference type="RefSeq" id="WP_132848901.1">
    <property type="nucleotide sequence ID" value="NZ_CP058648.1"/>
</dbReference>
<dbReference type="AlphaFoldDB" id="A0A4R2TV99"/>
<proteinExistence type="predicted"/>
<accession>A0A4R2TV99</accession>
<keyword evidence="2" id="KW-1185">Reference proteome</keyword>